<dbReference type="PRINTS" id="PR00081">
    <property type="entry name" value="GDHRDH"/>
</dbReference>
<dbReference type="PRINTS" id="PR00080">
    <property type="entry name" value="SDRFAMILY"/>
</dbReference>
<dbReference type="PANTHER" id="PTHR44196:SF1">
    <property type="entry name" value="DEHYDROGENASE_REDUCTASE SDR FAMILY MEMBER 7B"/>
    <property type="match status" value="1"/>
</dbReference>
<evidence type="ECO:0000313" key="6">
    <source>
        <dbReference type="Proteomes" id="UP000626026"/>
    </source>
</evidence>
<accession>A0ABR7RUU1</accession>
<dbReference type="SMART" id="SM00822">
    <property type="entry name" value="PKS_KR"/>
    <property type="match status" value="1"/>
</dbReference>
<dbReference type="InterPro" id="IPR057326">
    <property type="entry name" value="KR_dom"/>
</dbReference>
<gene>
    <name evidence="5" type="ORF">IBL26_23395</name>
</gene>
<keyword evidence="2" id="KW-0560">Oxidoreductase</keyword>
<evidence type="ECO:0000256" key="1">
    <source>
        <dbReference type="ARBA" id="ARBA00006484"/>
    </source>
</evidence>
<dbReference type="RefSeq" id="WP_187786927.1">
    <property type="nucleotide sequence ID" value="NZ_JACTVA010000073.1"/>
</dbReference>
<evidence type="ECO:0000259" key="4">
    <source>
        <dbReference type="SMART" id="SM00822"/>
    </source>
</evidence>
<keyword evidence="6" id="KW-1185">Reference proteome</keyword>
<dbReference type="Proteomes" id="UP000626026">
    <property type="component" value="Unassembled WGS sequence"/>
</dbReference>
<sequence>MTRRVVVITGASRGLGAALARRLATPGVSLGLIGRDGVALEGVAEACRAAGAAVRCALVDVRDAEAMRAVLLGWDADEPVDLAIANAGIAAGTRPDGSPEGLEAFRAQIDVNLMGAVHLVEALLPGMRGRRRGRFVLVSSVAAFRGLPDSPGYCASKAALWGYGEAVRAGLAGSGVGMTLVAPGFFDSAMGERWVGARPFSVSADVAAGKVLRGAERGAAVVAFPWVLAWALRLAVLVPAKWVDAAVRRVVFRIRG</sequence>
<evidence type="ECO:0000313" key="5">
    <source>
        <dbReference type="EMBL" id="MBC9209802.1"/>
    </source>
</evidence>
<protein>
    <submittedName>
        <fullName evidence="5">SDR family NAD(P)-dependent oxidoreductase</fullName>
    </submittedName>
</protein>
<dbReference type="SUPFAM" id="SSF51735">
    <property type="entry name" value="NAD(P)-binding Rossmann-fold domains"/>
    <property type="match status" value="1"/>
</dbReference>
<name>A0ABR7RUU1_9PROT</name>
<dbReference type="InterPro" id="IPR020904">
    <property type="entry name" value="Sc_DH/Rdtase_CS"/>
</dbReference>
<reference evidence="5 6" key="1">
    <citation type="journal article" date="2013" name="Int. J. Syst. Evol. Microbiol.">
        <title>Roseomonas aerophila sp. nov., isolated from air.</title>
        <authorList>
            <person name="Kim S.J."/>
            <person name="Weon H.Y."/>
            <person name="Ahn J.H."/>
            <person name="Hong S.B."/>
            <person name="Seok S.J."/>
            <person name="Whang K.S."/>
            <person name="Kwon S.W."/>
        </authorList>
    </citation>
    <scope>NUCLEOTIDE SEQUENCE [LARGE SCALE GENOMIC DNA]</scope>
    <source>
        <strain evidence="5 6">NBRC 108923</strain>
    </source>
</reference>
<dbReference type="Gene3D" id="3.40.50.720">
    <property type="entry name" value="NAD(P)-binding Rossmann-like Domain"/>
    <property type="match status" value="1"/>
</dbReference>
<dbReference type="Pfam" id="PF00106">
    <property type="entry name" value="adh_short"/>
    <property type="match status" value="1"/>
</dbReference>
<dbReference type="InterPro" id="IPR036291">
    <property type="entry name" value="NAD(P)-bd_dom_sf"/>
</dbReference>
<comment type="caution">
    <text evidence="5">The sequence shown here is derived from an EMBL/GenBank/DDBJ whole genome shotgun (WGS) entry which is preliminary data.</text>
</comment>
<evidence type="ECO:0000256" key="3">
    <source>
        <dbReference type="RuleBase" id="RU000363"/>
    </source>
</evidence>
<dbReference type="PANTHER" id="PTHR44196">
    <property type="entry name" value="DEHYDROGENASE/REDUCTASE SDR FAMILY MEMBER 7B"/>
    <property type="match status" value="1"/>
</dbReference>
<organism evidence="5 6">
    <name type="scientific">Teichococcus aerophilus</name>
    <dbReference type="NCBI Taxonomy" id="1224513"/>
    <lineage>
        <taxon>Bacteria</taxon>
        <taxon>Pseudomonadati</taxon>
        <taxon>Pseudomonadota</taxon>
        <taxon>Alphaproteobacteria</taxon>
        <taxon>Acetobacterales</taxon>
        <taxon>Roseomonadaceae</taxon>
        <taxon>Roseomonas</taxon>
    </lineage>
</organism>
<dbReference type="EMBL" id="JACTVA010000073">
    <property type="protein sequence ID" value="MBC9209802.1"/>
    <property type="molecule type" value="Genomic_DNA"/>
</dbReference>
<dbReference type="InterPro" id="IPR002347">
    <property type="entry name" value="SDR_fam"/>
</dbReference>
<proteinExistence type="inferred from homology"/>
<feature type="domain" description="Ketoreductase" evidence="4">
    <location>
        <begin position="4"/>
        <end position="189"/>
    </location>
</feature>
<dbReference type="PROSITE" id="PS00061">
    <property type="entry name" value="ADH_SHORT"/>
    <property type="match status" value="1"/>
</dbReference>
<evidence type="ECO:0000256" key="2">
    <source>
        <dbReference type="ARBA" id="ARBA00023002"/>
    </source>
</evidence>
<comment type="similarity">
    <text evidence="1 3">Belongs to the short-chain dehydrogenases/reductases (SDR) family.</text>
</comment>